<protein>
    <submittedName>
        <fullName evidence="4">PPR containing plant-like protein</fullName>
    </submittedName>
</protein>
<dbReference type="EnsemblPlants" id="AES99219">
    <property type="protein sequence ID" value="AES99219"/>
    <property type="gene ID" value="MTR_5g077930"/>
</dbReference>
<dbReference type="InterPro" id="IPR002885">
    <property type="entry name" value="PPR_rpt"/>
</dbReference>
<comment type="similarity">
    <text evidence="1">Belongs to the PPR family. P subfamily.</text>
</comment>
<dbReference type="FunFam" id="1.25.40.10:FF:000558">
    <property type="entry name" value="Pentatricopeptide repeat-containing protein At5g39710"/>
    <property type="match status" value="1"/>
</dbReference>
<dbReference type="Proteomes" id="UP000002051">
    <property type="component" value="Chromosome 5"/>
</dbReference>
<reference evidence="4 6" key="1">
    <citation type="journal article" date="2011" name="Nature">
        <title>The Medicago genome provides insight into the evolution of rhizobial symbioses.</title>
        <authorList>
            <person name="Young N.D."/>
            <person name="Debelle F."/>
            <person name="Oldroyd G.E."/>
            <person name="Geurts R."/>
            <person name="Cannon S.B."/>
            <person name="Udvardi M.K."/>
            <person name="Benedito V.A."/>
            <person name="Mayer K.F."/>
            <person name="Gouzy J."/>
            <person name="Schoof H."/>
            <person name="Van de Peer Y."/>
            <person name="Proost S."/>
            <person name="Cook D.R."/>
            <person name="Meyers B.C."/>
            <person name="Spannagl M."/>
            <person name="Cheung F."/>
            <person name="De Mita S."/>
            <person name="Krishnakumar V."/>
            <person name="Gundlach H."/>
            <person name="Zhou S."/>
            <person name="Mudge J."/>
            <person name="Bharti A.K."/>
            <person name="Murray J.D."/>
            <person name="Naoumkina M.A."/>
            <person name="Rosen B."/>
            <person name="Silverstein K.A."/>
            <person name="Tang H."/>
            <person name="Rombauts S."/>
            <person name="Zhao P.X."/>
            <person name="Zhou P."/>
            <person name="Barbe V."/>
            <person name="Bardou P."/>
            <person name="Bechner M."/>
            <person name="Bellec A."/>
            <person name="Berger A."/>
            <person name="Berges H."/>
            <person name="Bidwell S."/>
            <person name="Bisseling T."/>
            <person name="Choisne N."/>
            <person name="Couloux A."/>
            <person name="Denny R."/>
            <person name="Deshpande S."/>
            <person name="Dai X."/>
            <person name="Doyle J.J."/>
            <person name="Dudez A.M."/>
            <person name="Farmer A.D."/>
            <person name="Fouteau S."/>
            <person name="Franken C."/>
            <person name="Gibelin C."/>
            <person name="Gish J."/>
            <person name="Goldstein S."/>
            <person name="Gonzalez A.J."/>
            <person name="Green P.J."/>
            <person name="Hallab A."/>
            <person name="Hartog M."/>
            <person name="Hua A."/>
            <person name="Humphray S.J."/>
            <person name="Jeong D.H."/>
            <person name="Jing Y."/>
            <person name="Jocker A."/>
            <person name="Kenton S.M."/>
            <person name="Kim D.J."/>
            <person name="Klee K."/>
            <person name="Lai H."/>
            <person name="Lang C."/>
            <person name="Lin S."/>
            <person name="Macmil S.L."/>
            <person name="Magdelenat G."/>
            <person name="Matthews L."/>
            <person name="McCorrison J."/>
            <person name="Monaghan E.L."/>
            <person name="Mun J.H."/>
            <person name="Najar F.Z."/>
            <person name="Nicholson C."/>
            <person name="Noirot C."/>
            <person name="O'Bleness M."/>
            <person name="Paule C.R."/>
            <person name="Poulain J."/>
            <person name="Prion F."/>
            <person name="Qin B."/>
            <person name="Qu C."/>
            <person name="Retzel E.F."/>
            <person name="Riddle C."/>
            <person name="Sallet E."/>
            <person name="Samain S."/>
            <person name="Samson N."/>
            <person name="Sanders I."/>
            <person name="Saurat O."/>
            <person name="Scarpelli C."/>
            <person name="Schiex T."/>
            <person name="Segurens B."/>
            <person name="Severin A.J."/>
            <person name="Sherrier D.J."/>
            <person name="Shi R."/>
            <person name="Sims S."/>
            <person name="Singer S.R."/>
            <person name="Sinharoy S."/>
            <person name="Sterck L."/>
            <person name="Viollet A."/>
            <person name="Wang B.B."/>
            <person name="Wang K."/>
            <person name="Wang M."/>
            <person name="Wang X."/>
            <person name="Warfsmann J."/>
            <person name="Weissenbach J."/>
            <person name="White D.D."/>
            <person name="White J.D."/>
            <person name="Wiley G.B."/>
            <person name="Wincker P."/>
            <person name="Xing Y."/>
            <person name="Yang L."/>
            <person name="Yao Z."/>
            <person name="Ying F."/>
            <person name="Zhai J."/>
            <person name="Zhou L."/>
            <person name="Zuber A."/>
            <person name="Denarie J."/>
            <person name="Dixon R.A."/>
            <person name="May G.D."/>
            <person name="Schwartz D.C."/>
            <person name="Rogers J."/>
            <person name="Quetier F."/>
            <person name="Town C.D."/>
            <person name="Roe B.A."/>
        </authorList>
    </citation>
    <scope>NUCLEOTIDE SEQUENCE [LARGE SCALE GENOMIC DNA]</scope>
    <source>
        <strain evidence="4">A17</strain>
        <strain evidence="5 6">cv. Jemalong A17</strain>
    </source>
</reference>
<feature type="repeat" description="PPR" evidence="3">
    <location>
        <begin position="365"/>
        <end position="399"/>
    </location>
</feature>
<evidence type="ECO:0000256" key="3">
    <source>
        <dbReference type="PROSITE-ProRule" id="PRU00708"/>
    </source>
</evidence>
<dbReference type="EMBL" id="CM001221">
    <property type="protein sequence ID" value="AES99219.1"/>
    <property type="molecule type" value="Genomic_DNA"/>
</dbReference>
<dbReference type="HOGENOM" id="CLU_002706_49_12_1"/>
<dbReference type="NCBIfam" id="TIGR00756">
    <property type="entry name" value="PPR"/>
    <property type="match status" value="9"/>
</dbReference>
<sequence>MKPKPHHFHLHHNLVSFSSKPHYKNHDILYTISESINTIHNNNPNPDYSLNPTLKRILPSLTSHHITNLINLNPLSLPPLSLFSFFNYLASRPPFRHTLHNYSTMAHFLSSHNLLSQTHSLFLFIISKMGHHSSTSLISSLIQTVPTHHRHNHSVLVFDALIIAYTDSEFIEDAIQCLRLVKKNNFSIPVCGCDYLLRRVMKLNQQPGHCWEFYLEVLDYGYPPNVYLFNILMHGFCKIGDVMNARMVFDEISRRGLRPSVVSFNTLISGYCRSKNVEEGFVLKSVMESERISPDVFTYSALINGLCKESRVEEANGLFDEMCEMGLVPNGVTFTTLIDGQCKHGKIDLALRNFEIMKDRGIRPDLITYNALINGLCRDGDLKEARKLLNEMIGNGFKPDKITFTTLMDGCCKDGDMDSALEIKDRMVEEGIELDDVAFTALISGLCRDGRVRDAERMLKDMLSAGHKPDDPTYTMVIDCFCKKGDVKMGAKLLKEMQRDGRVPGVVTYNALMNGFCKQGQMKNAKMLLHAMLNMEVVPNDITFNILLDGHCKHGSSVDFKIFNGEKGLVSDYASYTALVNESIKISKDQLKSVLECPTHIGIQYRQNTDMCSCIQSLQFSQIFTEFLRVGVVLSVCISIPYERRYFGCYSQCQKPELSDRLQIPYERRYFGCYSQCQKPELSNLLLYQSFQIPISFPNIRFLTGFGRDTCLFKDKIYVDVKWNFPEVDWVSHCTDDSFPRPTQIAGCGGSTRSEHGVWVCGFSRKVKKLLKHVIKISEGDWIVRIKYVFGKANKCADFLANLSSFYFGGA</sequence>
<reference evidence="4 6" key="2">
    <citation type="journal article" date="2014" name="BMC Genomics">
        <title>An improved genome release (version Mt4.0) for the model legume Medicago truncatula.</title>
        <authorList>
            <person name="Tang H."/>
            <person name="Krishnakumar V."/>
            <person name="Bidwell S."/>
            <person name="Rosen B."/>
            <person name="Chan A."/>
            <person name="Zhou S."/>
            <person name="Gentzbittel L."/>
            <person name="Childs K.L."/>
            <person name="Yandell M."/>
            <person name="Gundlach H."/>
            <person name="Mayer K.F."/>
            <person name="Schwartz D.C."/>
            <person name="Town C.D."/>
        </authorList>
    </citation>
    <scope>GENOME REANNOTATION</scope>
    <source>
        <strain evidence="5 6">cv. Jemalong A17</strain>
    </source>
</reference>
<keyword evidence="2" id="KW-0677">Repeat</keyword>
<dbReference type="PANTHER" id="PTHR46128">
    <property type="entry name" value="MITOCHONDRIAL GROUP I INTRON SPLICING FACTOR CCM1"/>
    <property type="match status" value="1"/>
</dbReference>
<feature type="repeat" description="PPR" evidence="3">
    <location>
        <begin position="260"/>
        <end position="294"/>
    </location>
</feature>
<name>G7KG32_MEDTR</name>
<dbReference type="STRING" id="3880.G7KG32"/>
<dbReference type="eggNOG" id="KOG4197">
    <property type="taxonomic scope" value="Eukaryota"/>
</dbReference>
<dbReference type="Gene3D" id="1.25.40.10">
    <property type="entry name" value="Tetratricopeptide repeat domain"/>
    <property type="match status" value="3"/>
</dbReference>
<feature type="repeat" description="PPR" evidence="3">
    <location>
        <begin position="400"/>
        <end position="434"/>
    </location>
</feature>
<feature type="repeat" description="PPR" evidence="3">
    <location>
        <begin position="295"/>
        <end position="329"/>
    </location>
</feature>
<dbReference type="InterPro" id="IPR011990">
    <property type="entry name" value="TPR-like_helical_dom_sf"/>
</dbReference>
<evidence type="ECO:0000313" key="5">
    <source>
        <dbReference type="EnsemblPlants" id="AES99219"/>
    </source>
</evidence>
<dbReference type="PANTHER" id="PTHR46128:SF182">
    <property type="entry name" value="PENTACOTRIPEPTIDE-REPEAT REGION OF PRORP DOMAIN-CONTAINING PROTEIN"/>
    <property type="match status" value="1"/>
</dbReference>
<proteinExistence type="inferred from homology"/>
<feature type="repeat" description="PPR" evidence="3">
    <location>
        <begin position="330"/>
        <end position="364"/>
    </location>
</feature>
<evidence type="ECO:0000256" key="2">
    <source>
        <dbReference type="ARBA" id="ARBA00022737"/>
    </source>
</evidence>
<dbReference type="AlphaFoldDB" id="G7KG32"/>
<accession>G7KG32</accession>
<feature type="repeat" description="PPR" evidence="3">
    <location>
        <begin position="505"/>
        <end position="539"/>
    </location>
</feature>
<organism evidence="4 6">
    <name type="scientific">Medicago truncatula</name>
    <name type="common">Barrel medic</name>
    <name type="synonym">Medicago tribuloides</name>
    <dbReference type="NCBI Taxonomy" id="3880"/>
    <lineage>
        <taxon>Eukaryota</taxon>
        <taxon>Viridiplantae</taxon>
        <taxon>Streptophyta</taxon>
        <taxon>Embryophyta</taxon>
        <taxon>Tracheophyta</taxon>
        <taxon>Spermatophyta</taxon>
        <taxon>Magnoliopsida</taxon>
        <taxon>eudicotyledons</taxon>
        <taxon>Gunneridae</taxon>
        <taxon>Pentapetalae</taxon>
        <taxon>rosids</taxon>
        <taxon>fabids</taxon>
        <taxon>Fabales</taxon>
        <taxon>Fabaceae</taxon>
        <taxon>Papilionoideae</taxon>
        <taxon>50 kb inversion clade</taxon>
        <taxon>NPAAA clade</taxon>
        <taxon>Hologalegina</taxon>
        <taxon>IRL clade</taxon>
        <taxon>Trifolieae</taxon>
        <taxon>Medicago</taxon>
    </lineage>
</organism>
<evidence type="ECO:0000256" key="1">
    <source>
        <dbReference type="ARBA" id="ARBA00007626"/>
    </source>
</evidence>
<feature type="repeat" description="PPR" evidence="3">
    <location>
        <begin position="470"/>
        <end position="504"/>
    </location>
</feature>
<dbReference type="PROSITE" id="PS51375">
    <property type="entry name" value="PPR"/>
    <property type="match status" value="9"/>
</dbReference>
<evidence type="ECO:0000313" key="4">
    <source>
        <dbReference type="EMBL" id="AES99219.1"/>
    </source>
</evidence>
<reference evidence="5" key="3">
    <citation type="submission" date="2015-04" db="UniProtKB">
        <authorList>
            <consortium name="EnsemblPlants"/>
        </authorList>
    </citation>
    <scope>IDENTIFICATION</scope>
    <source>
        <strain evidence="5">cv. Jemalong A17</strain>
    </source>
</reference>
<dbReference type="Pfam" id="PF12854">
    <property type="entry name" value="PPR_1"/>
    <property type="match status" value="2"/>
</dbReference>
<evidence type="ECO:0000313" key="6">
    <source>
        <dbReference type="Proteomes" id="UP000002051"/>
    </source>
</evidence>
<gene>
    <name evidence="4" type="ordered locus">MTR_5g077930</name>
</gene>
<dbReference type="Pfam" id="PF13041">
    <property type="entry name" value="PPR_2"/>
    <property type="match status" value="4"/>
</dbReference>
<feature type="repeat" description="PPR" evidence="3">
    <location>
        <begin position="225"/>
        <end position="259"/>
    </location>
</feature>
<dbReference type="PaxDb" id="3880-AES99219"/>
<dbReference type="GO" id="GO:0003729">
    <property type="term" value="F:mRNA binding"/>
    <property type="evidence" value="ECO:0000318"/>
    <property type="project" value="GO_Central"/>
</dbReference>
<dbReference type="InterPro" id="IPR050872">
    <property type="entry name" value="PPR_P_subfamily"/>
</dbReference>
<keyword evidence="6" id="KW-1185">Reference proteome</keyword>
<feature type="repeat" description="PPR" evidence="3">
    <location>
        <begin position="435"/>
        <end position="469"/>
    </location>
</feature>